<feature type="region of interest" description="Disordered" evidence="1">
    <location>
        <begin position="1"/>
        <end position="29"/>
    </location>
</feature>
<organism evidence="2 3">
    <name type="scientific">Zasmidium cellare</name>
    <name type="common">Wine cellar mold</name>
    <name type="synonym">Racodium cellare</name>
    <dbReference type="NCBI Taxonomy" id="395010"/>
    <lineage>
        <taxon>Eukaryota</taxon>
        <taxon>Fungi</taxon>
        <taxon>Dikarya</taxon>
        <taxon>Ascomycota</taxon>
        <taxon>Pezizomycotina</taxon>
        <taxon>Dothideomycetes</taxon>
        <taxon>Dothideomycetidae</taxon>
        <taxon>Mycosphaerellales</taxon>
        <taxon>Mycosphaerellaceae</taxon>
        <taxon>Zasmidium</taxon>
    </lineage>
</organism>
<accession>A0ABR0EUG6</accession>
<dbReference type="PANTHER" id="PTHR39697:SF1">
    <property type="entry name" value="RICIN B LECTIN DOMAIN-CONTAINING PROTEIN"/>
    <property type="match status" value="1"/>
</dbReference>
<name>A0ABR0EUG6_ZASCE</name>
<keyword evidence="3" id="KW-1185">Reference proteome</keyword>
<proteinExistence type="predicted"/>
<dbReference type="EMBL" id="JAXOVC010000002">
    <property type="protein sequence ID" value="KAK4505147.1"/>
    <property type="molecule type" value="Genomic_DNA"/>
</dbReference>
<evidence type="ECO:0000256" key="1">
    <source>
        <dbReference type="SAM" id="MobiDB-lite"/>
    </source>
</evidence>
<dbReference type="PANTHER" id="PTHR39697">
    <property type="entry name" value="RICIN B LECTIN DOMAIN-CONTAINING PROTEIN-RELATED"/>
    <property type="match status" value="1"/>
</dbReference>
<protein>
    <submittedName>
        <fullName evidence="2">Uncharacterized protein</fullName>
    </submittedName>
</protein>
<evidence type="ECO:0000313" key="2">
    <source>
        <dbReference type="EMBL" id="KAK4505147.1"/>
    </source>
</evidence>
<comment type="caution">
    <text evidence="2">The sequence shown here is derived from an EMBL/GenBank/DDBJ whole genome shotgun (WGS) entry which is preliminary data.</text>
</comment>
<evidence type="ECO:0000313" key="3">
    <source>
        <dbReference type="Proteomes" id="UP001305779"/>
    </source>
</evidence>
<sequence length="160" mass="18301">MQAQHATPSSPPPKHELWRTAQPNDTAPCPGHSYTIKVKDTDQAITLTKAGLVLENSYGEYLPNNTWLCMDHGVFIGFYNKAGGVYLGHDSKGGMMAKVHKMADWERLSYRRAYEGGYMFLTAHWQVKKKFVNAVHDMTKLAWEDNLHTLWEFEEVIEEV</sequence>
<dbReference type="Proteomes" id="UP001305779">
    <property type="component" value="Unassembled WGS sequence"/>
</dbReference>
<reference evidence="2 3" key="1">
    <citation type="journal article" date="2023" name="G3 (Bethesda)">
        <title>A chromosome-level genome assembly of Zasmidium syzygii isolated from banana leaves.</title>
        <authorList>
            <person name="van Westerhoven A.C."/>
            <person name="Mehrabi R."/>
            <person name="Talebi R."/>
            <person name="Steentjes M.B.F."/>
            <person name="Corcolon B."/>
            <person name="Chong P.A."/>
            <person name="Kema G.H.J."/>
            <person name="Seidl M.F."/>
        </authorList>
    </citation>
    <scope>NUCLEOTIDE SEQUENCE [LARGE SCALE GENOMIC DNA]</scope>
    <source>
        <strain evidence="2 3">P124</strain>
    </source>
</reference>
<gene>
    <name evidence="2" type="ORF">PRZ48_003110</name>
</gene>